<keyword evidence="7 12" id="KW-0812">Transmembrane</keyword>
<feature type="domain" description="ALG11 mannosyltransferase N-terminal" evidence="16">
    <location>
        <begin position="88"/>
        <end position="298"/>
    </location>
</feature>
<evidence type="ECO:0000256" key="13">
    <source>
        <dbReference type="SAM" id="MobiDB-lite"/>
    </source>
</evidence>
<evidence type="ECO:0000256" key="10">
    <source>
        <dbReference type="ARBA" id="ARBA00023136"/>
    </source>
</evidence>
<keyword evidence="10 12" id="KW-0472">Membrane</keyword>
<dbReference type="PANTHER" id="PTHR45919:SF1">
    <property type="entry name" value="GDP-MAN:MAN(3)GLCNAC(2)-PP-DOL ALPHA-1,2-MANNOSYLTRANSFERASE"/>
    <property type="match status" value="1"/>
</dbReference>
<evidence type="ECO:0000256" key="9">
    <source>
        <dbReference type="ARBA" id="ARBA00022989"/>
    </source>
</evidence>
<evidence type="ECO:0000256" key="2">
    <source>
        <dbReference type="ARBA" id="ARBA00004922"/>
    </source>
</evidence>
<dbReference type="EC" id="2.4.1.131" evidence="3 12"/>
<dbReference type="SUPFAM" id="SSF53756">
    <property type="entry name" value="UDP-Glycosyltransferase/glycogen phosphorylase"/>
    <property type="match status" value="1"/>
</dbReference>
<dbReference type="Pfam" id="PF15924">
    <property type="entry name" value="ALG11_N"/>
    <property type="match status" value="1"/>
</dbReference>
<evidence type="ECO:0000259" key="15">
    <source>
        <dbReference type="Pfam" id="PF00534"/>
    </source>
</evidence>
<keyword evidence="9 12" id="KW-1133">Transmembrane helix</keyword>
<evidence type="ECO:0000256" key="5">
    <source>
        <dbReference type="ARBA" id="ARBA00022676"/>
    </source>
</evidence>
<protein>
    <recommendedName>
        <fullName evidence="4 12">GDP-Man:Man(3)GlcNAc(2)-PP-Dol alpha-1,2-mannosyltransferase</fullName>
        <ecNumber evidence="3 12">2.4.1.131</ecNumber>
    </recommendedName>
</protein>
<feature type="transmembrane region" description="Helical" evidence="12">
    <location>
        <begin position="43"/>
        <end position="66"/>
    </location>
</feature>
<gene>
    <name evidence="17" type="ORF">PPAR1163_LOCUS9921</name>
</gene>
<evidence type="ECO:0000256" key="14">
    <source>
        <dbReference type="SAM" id="SignalP"/>
    </source>
</evidence>
<feature type="transmembrane region" description="Helical" evidence="12">
    <location>
        <begin position="210"/>
        <end position="228"/>
    </location>
</feature>
<comment type="subcellular location">
    <subcellularLocation>
        <location evidence="1">Endoplasmic reticulum membrane</location>
        <topology evidence="1">Single-pass membrane protein</topology>
    </subcellularLocation>
</comment>
<name>A0A7S1XN84_9STRA</name>
<proteinExistence type="inferred from homology"/>
<comment type="function">
    <text evidence="12">GDP-Man:Man(3)GlcNAc(2)-PP-Dol alpha-1,2-mannosyltransferase that operates in the biosynthetic pathway of dolichol-linked oligosaccharides, the glycan precursors employed in protein asparagine (N)-glycosylation. The assembly of dolichol-linked oligosaccharides begins on the cytosolic side of the endoplasmic reticulum membrane and finishes in its lumen. The sequential addition of sugars to dolichol pyrophosphate produces dolichol-linked oligosaccharides containing fourteen sugars, including two GlcNAcs, nine mannoses and three glucoses. Once assembled, the oligosaccharide is transferred from the lipid to nascent proteins by oligosaccharyltransferases. Catalyzes, on the cytoplasmic face of the endoplasmic reticulum, the addition of the fourth and fifth mannose residues to the dolichol-linked oligosaccharide chain, to produce Man(5)GlcNAc(2)-PP-dolichol core oligosaccharide.</text>
</comment>
<evidence type="ECO:0000259" key="16">
    <source>
        <dbReference type="Pfam" id="PF15924"/>
    </source>
</evidence>
<evidence type="ECO:0000256" key="3">
    <source>
        <dbReference type="ARBA" id="ARBA00012645"/>
    </source>
</evidence>
<dbReference type="InterPro" id="IPR038013">
    <property type="entry name" value="ALG11"/>
</dbReference>
<feature type="signal peptide" evidence="14">
    <location>
        <begin position="1"/>
        <end position="27"/>
    </location>
</feature>
<dbReference type="UniPathway" id="UPA00378"/>
<dbReference type="Pfam" id="PF00534">
    <property type="entry name" value="Glycos_transf_1"/>
    <property type="match status" value="1"/>
</dbReference>
<evidence type="ECO:0000256" key="1">
    <source>
        <dbReference type="ARBA" id="ARBA00004389"/>
    </source>
</evidence>
<dbReference type="CDD" id="cd03806">
    <property type="entry name" value="GT4_ALG11-like"/>
    <property type="match status" value="1"/>
</dbReference>
<dbReference type="InterPro" id="IPR031814">
    <property type="entry name" value="ALG11_N"/>
</dbReference>
<keyword evidence="8 12" id="KW-0256">Endoplasmic reticulum</keyword>
<evidence type="ECO:0000256" key="6">
    <source>
        <dbReference type="ARBA" id="ARBA00022679"/>
    </source>
</evidence>
<comment type="similarity">
    <text evidence="12">Belongs to the glycosyltransferase group 1 family. Glycosyltransferase 4 subfamily.</text>
</comment>
<evidence type="ECO:0000256" key="8">
    <source>
        <dbReference type="ARBA" id="ARBA00022824"/>
    </source>
</evidence>
<organism evidence="17">
    <name type="scientific">Phaeomonas parva</name>
    <dbReference type="NCBI Taxonomy" id="124430"/>
    <lineage>
        <taxon>Eukaryota</taxon>
        <taxon>Sar</taxon>
        <taxon>Stramenopiles</taxon>
        <taxon>Ochrophyta</taxon>
        <taxon>Pinguiophyceae</taxon>
        <taxon>Pinguiochrysidales</taxon>
        <taxon>Pinguiochrysidaceae</taxon>
        <taxon>Phaeomonas</taxon>
    </lineage>
</organism>
<evidence type="ECO:0000256" key="11">
    <source>
        <dbReference type="ARBA" id="ARBA00045065"/>
    </source>
</evidence>
<feature type="transmembrane region" description="Helical" evidence="12">
    <location>
        <begin position="173"/>
        <end position="190"/>
    </location>
</feature>
<dbReference type="AlphaFoldDB" id="A0A7S1XN84"/>
<evidence type="ECO:0000313" key="17">
    <source>
        <dbReference type="EMBL" id="CAD9251559.1"/>
    </source>
</evidence>
<reference evidence="17" key="1">
    <citation type="submission" date="2021-01" db="EMBL/GenBank/DDBJ databases">
        <authorList>
            <person name="Corre E."/>
            <person name="Pelletier E."/>
            <person name="Niang G."/>
            <person name="Scheremetjew M."/>
            <person name="Finn R."/>
            <person name="Kale V."/>
            <person name="Holt S."/>
            <person name="Cochrane G."/>
            <person name="Meng A."/>
            <person name="Brown T."/>
            <person name="Cohen L."/>
        </authorList>
    </citation>
    <scope>NUCLEOTIDE SEQUENCE</scope>
    <source>
        <strain evidence="17">CCMP2877</strain>
    </source>
</reference>
<evidence type="ECO:0000256" key="4">
    <source>
        <dbReference type="ARBA" id="ARBA00022018"/>
    </source>
</evidence>
<feature type="domain" description="Glycosyl transferase family 1" evidence="15">
    <location>
        <begin position="387"/>
        <end position="511"/>
    </location>
</feature>
<dbReference type="GO" id="GO:0005789">
    <property type="term" value="C:endoplasmic reticulum membrane"/>
    <property type="evidence" value="ECO:0007669"/>
    <property type="project" value="UniProtKB-SubCell"/>
</dbReference>
<dbReference type="GO" id="GO:0006487">
    <property type="term" value="P:protein N-linked glycosylation"/>
    <property type="evidence" value="ECO:0007669"/>
    <property type="project" value="TreeGrafter"/>
</dbReference>
<evidence type="ECO:0000256" key="12">
    <source>
        <dbReference type="RuleBase" id="RU367051"/>
    </source>
</evidence>
<feature type="chain" id="PRO_5030992800" description="GDP-Man:Man(3)GlcNAc(2)-PP-Dol alpha-1,2-mannosyltransferase" evidence="14">
    <location>
        <begin position="28"/>
        <end position="565"/>
    </location>
</feature>
<comment type="pathway">
    <text evidence="2 12">Protein modification; protein glycosylation.</text>
</comment>
<dbReference type="EMBL" id="HBGJ01015398">
    <property type="protein sequence ID" value="CAD9251559.1"/>
    <property type="molecule type" value="Transcribed_RNA"/>
</dbReference>
<dbReference type="PANTHER" id="PTHR45919">
    <property type="entry name" value="GDP-MAN:MAN(3)GLCNAC(2)-PP-DOL ALPHA-1,2-MANNOSYLTRANSFERASE"/>
    <property type="match status" value="1"/>
</dbReference>
<keyword evidence="14" id="KW-0732">Signal</keyword>
<feature type="region of interest" description="Disordered" evidence="13">
    <location>
        <begin position="356"/>
        <end position="386"/>
    </location>
</feature>
<keyword evidence="6 12" id="KW-0808">Transferase</keyword>
<keyword evidence="5 12" id="KW-0328">Glycosyltransferase</keyword>
<sequence length="565" mass="61778">MALPPRLAAPLLQLSLMATMLLRAAAGAGGDGDADAGASWSRGWLKPILFVLLGFTAVFRTARAYVNIARNRRRQKALGEGRREPLEVCFFHPYASGGGGGERVLWLAVKALLTEVDIVDRRDVCVTVYHGDAGADEAALLRSAQERFGIRLPAERFTATTLRLRRLVDPKNYPVFTMLFQALGSAILALEACLRRPPDVFVDTTGFAFAYPLVALLFCPHIAAYVHYPTIQREMLARVVEGRPAYNNGRRIASSTTLSGMKLLYYRLLGAAYGFCGSFAVRCMANSSWTKAHIEDMWGAWGSKVMLLYPPVNTRDLSGFALNPREPVVLSVGQFRPEKDHELQIRAFATLRRRLTAAASSPSGGDTTLRRKTRDPKPRPAPMPTPRLVLVGGVRNEGDEALVNHLRGVCAELGLNVGEDVEFRVNEEYDELLRWLSTAAVGIHTMWNEHFGIGVVEMQAAGCVTVAHDSGGPRSDIVQPFGDGSEDNGEATGFLADGEEAYADALARALQVANPHCDPSWLAKMDALRERARAAAEEYSDDAFAEQWVELIAPLLLIFEASGGH</sequence>
<comment type="catalytic activity">
    <reaction evidence="11 12">
        <text>an alpha-D-Man-(1-&gt;3)-[alpha-D-Man-(1-&gt;6)]-beta-D-Man-(1-&gt;4)-beta-D-GlcNAc-(1-&gt;4)-alpha-D-GlcNAc-diphospho-di-trans,poly-cis-dolichol + 2 GDP-alpha-D-mannose = an alpha-D-Man-(1-&gt;2)-alpha-D-Man-(1-&gt;2)-alpha-D-Man-(1-&gt;3)-[alpha-D-Man-(1-&gt;6)]-beta-D-Man-(1-&gt;4)-beta-D-GlcNAc-(1-&gt;4)-alpha-D-GlcNAc-diphospho-di-trans,poly-cis-dolichol + 2 GDP + 2 H(+)</text>
        <dbReference type="Rhea" id="RHEA:29523"/>
        <dbReference type="Rhea" id="RHEA-COMP:19515"/>
        <dbReference type="Rhea" id="RHEA-COMP:19516"/>
        <dbReference type="ChEBI" id="CHEBI:15378"/>
        <dbReference type="ChEBI" id="CHEBI:57527"/>
        <dbReference type="ChEBI" id="CHEBI:58189"/>
        <dbReference type="ChEBI" id="CHEBI:132511"/>
        <dbReference type="ChEBI" id="CHEBI:132515"/>
        <dbReference type="EC" id="2.4.1.131"/>
    </reaction>
    <physiologicalReaction direction="left-to-right" evidence="11 12">
        <dbReference type="Rhea" id="RHEA:29524"/>
    </physiologicalReaction>
</comment>
<dbReference type="InterPro" id="IPR001296">
    <property type="entry name" value="Glyco_trans_1"/>
</dbReference>
<evidence type="ECO:0000256" key="7">
    <source>
        <dbReference type="ARBA" id="ARBA00022692"/>
    </source>
</evidence>
<dbReference type="Gene3D" id="3.40.50.2000">
    <property type="entry name" value="Glycogen Phosphorylase B"/>
    <property type="match status" value="1"/>
</dbReference>
<dbReference type="GO" id="GO:0004377">
    <property type="term" value="F:GDP-Man:Man(3)GlcNAc(2)-PP-Dol alpha-1,2-mannosyltransferase activity"/>
    <property type="evidence" value="ECO:0007669"/>
    <property type="project" value="UniProtKB-UniRule"/>
</dbReference>
<accession>A0A7S1XN84</accession>
<feature type="transmembrane region" description="Helical" evidence="12">
    <location>
        <begin position="264"/>
        <end position="281"/>
    </location>
</feature>